<dbReference type="NCBIfam" id="TIGR00174">
    <property type="entry name" value="miaA"/>
    <property type="match status" value="1"/>
</dbReference>
<name>A0A2Z6AXA3_9BACT</name>
<sequence length="304" mass="33971">MSYPLLCIPGPTAAGKTGAGIYLARELDGEVINFDSRQVYEDFPVITAQPSSEERAQCPHLLYGFLQTHQSLGAAAYSDLLIETIAEVRSRGKVPILVGGTGLYLKALLQPLAPIPPIPEAVRKKIQEACEKLGPNRLHRDLAEVDAPLAERLHPNDRQRIMRGLEVYEATKKPLSCWHAETVETRDFHAVKLGVGIPLTELTPYLYKRIDVMLDMGAMGEAKAAMEKNSDREAPGWTGIGCAELHAYLKQEIDLEECKALWGKNTRAYAKRQLTWFNGDKEIQWFRPREHEKMLEAARAALAE</sequence>
<proteinExistence type="inferred from homology"/>
<dbReference type="PANTHER" id="PTHR11088:SF60">
    <property type="entry name" value="TRNA DIMETHYLALLYLTRANSFERASE"/>
    <property type="match status" value="1"/>
</dbReference>
<dbReference type="GO" id="GO:0006400">
    <property type="term" value="P:tRNA modification"/>
    <property type="evidence" value="ECO:0007669"/>
    <property type="project" value="TreeGrafter"/>
</dbReference>
<keyword evidence="15" id="KW-1185">Reference proteome</keyword>
<comment type="function">
    <text evidence="2 10 12">Catalyzes the transfer of a dimethylallyl group onto the adenine at position 37 in tRNAs that read codons beginning with uridine, leading to the formation of N6-(dimethylallyl)adenosine (i(6)A).</text>
</comment>
<keyword evidence="7 10" id="KW-0067">ATP-binding</keyword>
<keyword evidence="5 10" id="KW-0819">tRNA processing</keyword>
<comment type="subunit">
    <text evidence="10">Monomer.</text>
</comment>
<feature type="site" description="Interaction with substrate tRNA" evidence="10">
    <location>
        <position position="101"/>
    </location>
</feature>
<keyword evidence="8 10" id="KW-0460">Magnesium</keyword>
<comment type="similarity">
    <text evidence="3 10 13">Belongs to the IPP transferase family.</text>
</comment>
<dbReference type="AlphaFoldDB" id="A0A2Z6AXA3"/>
<dbReference type="RefSeq" id="WP_126377437.1">
    <property type="nucleotide sequence ID" value="NZ_AP017378.1"/>
</dbReference>
<dbReference type="GO" id="GO:0052381">
    <property type="term" value="F:tRNA dimethylallyltransferase activity"/>
    <property type="evidence" value="ECO:0007669"/>
    <property type="project" value="UniProtKB-UniRule"/>
</dbReference>
<feature type="region of interest" description="Interaction with substrate tRNA" evidence="10">
    <location>
        <begin position="35"/>
        <end position="38"/>
    </location>
</feature>
<protein>
    <recommendedName>
        <fullName evidence="10">tRNA dimethylallyltransferase</fullName>
        <ecNumber evidence="10">2.5.1.75</ecNumber>
    </recommendedName>
    <alternativeName>
        <fullName evidence="10">Dimethylallyl diphosphate:tRNA dimethylallyltransferase</fullName>
        <shortName evidence="10">DMAPP:tRNA dimethylallyltransferase</shortName>
        <shortName evidence="10">DMATase</shortName>
    </alternativeName>
    <alternativeName>
        <fullName evidence="10">Isopentenyl-diphosphate:tRNA isopentenyltransferase</fullName>
        <shortName evidence="10">IPP transferase</shortName>
        <shortName evidence="10">IPPT</shortName>
        <shortName evidence="10">IPTase</shortName>
    </alternativeName>
</protein>
<evidence type="ECO:0000256" key="3">
    <source>
        <dbReference type="ARBA" id="ARBA00005842"/>
    </source>
</evidence>
<evidence type="ECO:0000256" key="7">
    <source>
        <dbReference type="ARBA" id="ARBA00022840"/>
    </source>
</evidence>
<dbReference type="Gene3D" id="1.10.20.140">
    <property type="match status" value="1"/>
</dbReference>
<feature type="binding site" evidence="10">
    <location>
        <begin position="12"/>
        <end position="17"/>
    </location>
    <ligand>
        <name>substrate</name>
    </ligand>
</feature>
<keyword evidence="6 10" id="KW-0547">Nucleotide-binding</keyword>
<feature type="binding site" evidence="10">
    <location>
        <begin position="10"/>
        <end position="17"/>
    </location>
    <ligand>
        <name>ATP</name>
        <dbReference type="ChEBI" id="CHEBI:30616"/>
    </ligand>
</feature>
<comment type="cofactor">
    <cofactor evidence="1 10">
        <name>Mg(2+)</name>
        <dbReference type="ChEBI" id="CHEBI:18420"/>
    </cofactor>
</comment>
<evidence type="ECO:0000256" key="4">
    <source>
        <dbReference type="ARBA" id="ARBA00022679"/>
    </source>
</evidence>
<feature type="region of interest" description="Interaction with substrate tRNA" evidence="10">
    <location>
        <begin position="159"/>
        <end position="163"/>
    </location>
</feature>
<keyword evidence="4 10" id="KW-0808">Transferase</keyword>
<dbReference type="PANTHER" id="PTHR11088">
    <property type="entry name" value="TRNA DIMETHYLALLYLTRANSFERASE"/>
    <property type="match status" value="1"/>
</dbReference>
<dbReference type="Pfam" id="PF01715">
    <property type="entry name" value="IPPT"/>
    <property type="match status" value="1"/>
</dbReference>
<dbReference type="Proteomes" id="UP000269883">
    <property type="component" value="Chromosome"/>
</dbReference>
<evidence type="ECO:0000256" key="13">
    <source>
        <dbReference type="RuleBase" id="RU003785"/>
    </source>
</evidence>
<organism evidence="14 15">
    <name type="scientific">Desulfovibrio ferrophilus</name>
    <dbReference type="NCBI Taxonomy" id="241368"/>
    <lineage>
        <taxon>Bacteria</taxon>
        <taxon>Pseudomonadati</taxon>
        <taxon>Thermodesulfobacteriota</taxon>
        <taxon>Desulfovibrionia</taxon>
        <taxon>Desulfovibrionales</taxon>
        <taxon>Desulfovibrionaceae</taxon>
        <taxon>Desulfovibrio</taxon>
    </lineage>
</organism>
<dbReference type="KEGG" id="dfl:DFE_1112"/>
<evidence type="ECO:0000256" key="6">
    <source>
        <dbReference type="ARBA" id="ARBA00022741"/>
    </source>
</evidence>
<dbReference type="EC" id="2.5.1.75" evidence="10"/>
<dbReference type="Gene3D" id="3.40.50.300">
    <property type="entry name" value="P-loop containing nucleotide triphosphate hydrolases"/>
    <property type="match status" value="1"/>
</dbReference>
<reference evidence="14 15" key="1">
    <citation type="journal article" date="2018" name="Sci. Adv.">
        <title>Multi-heme cytochromes provide a pathway for survival in energy-limited environments.</title>
        <authorList>
            <person name="Deng X."/>
            <person name="Dohmae N."/>
            <person name="Nealson K.H."/>
            <person name="Hashimoto K."/>
            <person name="Okamoto A."/>
        </authorList>
    </citation>
    <scope>NUCLEOTIDE SEQUENCE [LARGE SCALE GENOMIC DNA]</scope>
    <source>
        <strain evidence="14 15">IS5</strain>
    </source>
</reference>
<evidence type="ECO:0000256" key="9">
    <source>
        <dbReference type="ARBA" id="ARBA00049563"/>
    </source>
</evidence>
<evidence type="ECO:0000256" key="1">
    <source>
        <dbReference type="ARBA" id="ARBA00001946"/>
    </source>
</evidence>
<evidence type="ECO:0000256" key="5">
    <source>
        <dbReference type="ARBA" id="ARBA00022694"/>
    </source>
</evidence>
<evidence type="ECO:0000256" key="8">
    <source>
        <dbReference type="ARBA" id="ARBA00022842"/>
    </source>
</evidence>
<gene>
    <name evidence="10 14" type="primary">miaA</name>
    <name evidence="14" type="ORF">DFE_1112</name>
</gene>
<evidence type="ECO:0000313" key="14">
    <source>
        <dbReference type="EMBL" id="BBD07838.1"/>
    </source>
</evidence>
<evidence type="ECO:0000256" key="11">
    <source>
        <dbReference type="RuleBase" id="RU003783"/>
    </source>
</evidence>
<evidence type="ECO:0000313" key="15">
    <source>
        <dbReference type="Proteomes" id="UP000269883"/>
    </source>
</evidence>
<dbReference type="InterPro" id="IPR039657">
    <property type="entry name" value="Dimethylallyltransferase"/>
</dbReference>
<dbReference type="OrthoDB" id="9776390at2"/>
<comment type="catalytic activity">
    <reaction evidence="9 10 11">
        <text>adenosine(37) in tRNA + dimethylallyl diphosphate = N(6)-dimethylallyladenosine(37) in tRNA + diphosphate</text>
        <dbReference type="Rhea" id="RHEA:26482"/>
        <dbReference type="Rhea" id="RHEA-COMP:10162"/>
        <dbReference type="Rhea" id="RHEA-COMP:10375"/>
        <dbReference type="ChEBI" id="CHEBI:33019"/>
        <dbReference type="ChEBI" id="CHEBI:57623"/>
        <dbReference type="ChEBI" id="CHEBI:74411"/>
        <dbReference type="ChEBI" id="CHEBI:74415"/>
        <dbReference type="EC" id="2.5.1.75"/>
    </reaction>
</comment>
<evidence type="ECO:0000256" key="2">
    <source>
        <dbReference type="ARBA" id="ARBA00003213"/>
    </source>
</evidence>
<dbReference type="EMBL" id="AP017378">
    <property type="protein sequence ID" value="BBD07838.1"/>
    <property type="molecule type" value="Genomic_DNA"/>
</dbReference>
<dbReference type="HAMAP" id="MF_00185">
    <property type="entry name" value="IPP_trans"/>
    <property type="match status" value="1"/>
</dbReference>
<comment type="caution">
    <text evidence="10">Lacks conserved residue(s) required for the propagation of feature annotation.</text>
</comment>
<dbReference type="InterPro" id="IPR027417">
    <property type="entry name" value="P-loop_NTPase"/>
</dbReference>
<evidence type="ECO:0000256" key="12">
    <source>
        <dbReference type="RuleBase" id="RU003784"/>
    </source>
</evidence>
<accession>A0A2Z6AXA3</accession>
<feature type="site" description="Interaction with substrate tRNA" evidence="10">
    <location>
        <position position="123"/>
    </location>
</feature>
<dbReference type="SUPFAM" id="SSF52540">
    <property type="entry name" value="P-loop containing nucleoside triphosphate hydrolases"/>
    <property type="match status" value="1"/>
</dbReference>
<dbReference type="GO" id="GO:0005524">
    <property type="term" value="F:ATP binding"/>
    <property type="evidence" value="ECO:0007669"/>
    <property type="project" value="UniProtKB-UniRule"/>
</dbReference>
<evidence type="ECO:0000256" key="10">
    <source>
        <dbReference type="HAMAP-Rule" id="MF_00185"/>
    </source>
</evidence>
<dbReference type="InterPro" id="IPR018022">
    <property type="entry name" value="IPT"/>
</dbReference>